<accession>A0A8X8FSV5</accession>
<sequence>MTISISPTAPGTQLRSLQELPSSLAPAELDQAQAQRAAERLSQLLGQGVHGRRLRFSPELPAPGATPLDAAQLSGLLPQMAGQHPAMVPGATAEAFVTLHRMAAAQAAAGSADQRVDAAAMRALVAQAQVLIGLASAKDERVQTTAAQPSVPAATATDGPAALDFVNDVLEAAPGLREVWDEARTVPPEQLPLRMELDTRMAYVLLLVEILMQMNIGQRQQAVAMVQLAAQSVQAMGENMVKSAKAAQIAKIVVLAVGAAVAVGGVTMGGVAAAKGVASLRANKVGAQNNEINANRHNATLAEGLNTAPAGSSATPAQLAALRQEPQGLQEIASSQSTAHAIDTTKLGVMTNASHAVVQTSNGAGAAAGSPLDLESTGHSVDAEKDRVNKDIEFDVGGRIQQEVGKTSEAERALFNAYGNRGQDNKQTADHMVANMKH</sequence>
<protein>
    <submittedName>
        <fullName evidence="2">Uncharacterized protein</fullName>
    </submittedName>
</protein>
<feature type="transmembrane region" description="Helical" evidence="1">
    <location>
        <begin position="252"/>
        <end position="274"/>
    </location>
</feature>
<dbReference type="RefSeq" id="WP_191770727.1">
    <property type="nucleotide sequence ID" value="NZ_JACSQS010000009.1"/>
</dbReference>
<dbReference type="AlphaFoldDB" id="A0A8X8FSV5"/>
<organism evidence="2 3">
    <name type="scientific">Stenotrophomonas lacuserhaii</name>
    <dbReference type="NCBI Taxonomy" id="2760084"/>
    <lineage>
        <taxon>Bacteria</taxon>
        <taxon>Pseudomonadati</taxon>
        <taxon>Pseudomonadota</taxon>
        <taxon>Gammaproteobacteria</taxon>
        <taxon>Lysobacterales</taxon>
        <taxon>Lysobacteraceae</taxon>
        <taxon>Stenotrophomonas</taxon>
    </lineage>
</organism>
<dbReference type="EMBL" id="JACSQS010000009">
    <property type="protein sequence ID" value="MBD7954557.1"/>
    <property type="molecule type" value="Genomic_DNA"/>
</dbReference>
<evidence type="ECO:0000313" key="3">
    <source>
        <dbReference type="Proteomes" id="UP000636938"/>
    </source>
</evidence>
<keyword evidence="1" id="KW-0472">Membrane</keyword>
<comment type="caution">
    <text evidence="2">The sequence shown here is derived from an EMBL/GenBank/DDBJ whole genome shotgun (WGS) entry which is preliminary data.</text>
</comment>
<gene>
    <name evidence="2" type="ORF">H9654_10140</name>
</gene>
<dbReference type="Proteomes" id="UP000636938">
    <property type="component" value="Unassembled WGS sequence"/>
</dbReference>
<keyword evidence="1" id="KW-1133">Transmembrane helix</keyword>
<keyword evidence="3" id="KW-1185">Reference proteome</keyword>
<evidence type="ECO:0000313" key="2">
    <source>
        <dbReference type="EMBL" id="MBD7954557.1"/>
    </source>
</evidence>
<evidence type="ECO:0000256" key="1">
    <source>
        <dbReference type="SAM" id="Phobius"/>
    </source>
</evidence>
<name>A0A8X8FSV5_9GAMM</name>
<proteinExistence type="predicted"/>
<reference evidence="2 3" key="1">
    <citation type="submission" date="2020-08" db="EMBL/GenBank/DDBJ databases">
        <title>A Genomic Blueprint of the Chicken Gut Microbiome.</title>
        <authorList>
            <person name="Gilroy R."/>
            <person name="Ravi A."/>
            <person name="Getino M."/>
            <person name="Pursley I."/>
            <person name="Horton D.L."/>
            <person name="Alikhan N.-F."/>
            <person name="Baker D."/>
            <person name="Gharbi K."/>
            <person name="Hall N."/>
            <person name="Watson M."/>
            <person name="Adriaenssens E.M."/>
            <person name="Foster-Nyarko E."/>
            <person name="Jarju S."/>
            <person name="Secka A."/>
            <person name="Antonio M."/>
            <person name="Oren A."/>
            <person name="Chaudhuri R."/>
            <person name="La Ragione R.M."/>
            <person name="Hildebrand F."/>
            <person name="Pallen M.J."/>
        </authorList>
    </citation>
    <scope>NUCLEOTIDE SEQUENCE [LARGE SCALE GENOMIC DNA]</scope>
    <source>
        <strain evidence="2 3">Sa5BUN4</strain>
    </source>
</reference>
<keyword evidence="1" id="KW-0812">Transmembrane</keyword>